<dbReference type="PANTHER" id="PTHR47642">
    <property type="entry name" value="ATP-DEPENDENT DNA HELICASE"/>
    <property type="match status" value="1"/>
</dbReference>
<proteinExistence type="predicted"/>
<dbReference type="PANTHER" id="PTHR47642:SF6">
    <property type="entry name" value="ATP-DEPENDENT DNA HELICASE"/>
    <property type="match status" value="1"/>
</dbReference>
<dbReference type="InterPro" id="IPR051055">
    <property type="entry name" value="PIF1_helicase"/>
</dbReference>
<comment type="caution">
    <text evidence="1">The sequence shown here is derived from an EMBL/GenBank/DDBJ whole genome shotgun (WGS) entry which is preliminary data.</text>
</comment>
<evidence type="ECO:0000313" key="2">
    <source>
        <dbReference type="Proteomes" id="UP000483820"/>
    </source>
</evidence>
<dbReference type="InterPro" id="IPR027417">
    <property type="entry name" value="P-loop_NTPase"/>
</dbReference>
<dbReference type="SUPFAM" id="SSF52540">
    <property type="entry name" value="P-loop containing nucleoside triphosphate hydrolases"/>
    <property type="match status" value="1"/>
</dbReference>
<dbReference type="EMBL" id="WUAV01000003">
    <property type="protein sequence ID" value="KAF1759951.1"/>
    <property type="molecule type" value="Genomic_DNA"/>
</dbReference>
<dbReference type="AlphaFoldDB" id="A0A6A5GZ05"/>
<protein>
    <recommendedName>
        <fullName evidence="3">ATP-dependent DNA helicase</fullName>
    </recommendedName>
</protein>
<gene>
    <name evidence="1" type="ORF">GCK72_008196</name>
</gene>
<dbReference type="KEGG" id="crq:GCK72_008196"/>
<reference evidence="1 2" key="1">
    <citation type="submission" date="2019-12" db="EMBL/GenBank/DDBJ databases">
        <title>Chromosome-level assembly of the Caenorhabditis remanei genome.</title>
        <authorList>
            <person name="Teterina A.A."/>
            <person name="Willis J.H."/>
            <person name="Phillips P.C."/>
        </authorList>
    </citation>
    <scope>NUCLEOTIDE SEQUENCE [LARGE SCALE GENOMIC DNA]</scope>
    <source>
        <strain evidence="1 2">PX506</strain>
        <tissue evidence="1">Whole organism</tissue>
    </source>
</reference>
<evidence type="ECO:0008006" key="3">
    <source>
        <dbReference type="Google" id="ProtNLM"/>
    </source>
</evidence>
<dbReference type="GeneID" id="9814114"/>
<dbReference type="Proteomes" id="UP000483820">
    <property type="component" value="Chromosome III"/>
</dbReference>
<evidence type="ECO:0000313" key="1">
    <source>
        <dbReference type="EMBL" id="KAF1759951.1"/>
    </source>
</evidence>
<name>A0A6A5GZ05_CAERE</name>
<dbReference type="CDD" id="cd18809">
    <property type="entry name" value="SF1_C_RecD"/>
    <property type="match status" value="1"/>
</dbReference>
<sequence length="535" mass="60453">MSWKTTAWNIYSRVMEAIGIVGPYSTPPDGILERFQEERYRECIRTLLESSKPEDKELFQVTVSRTETCQDYGCEQSFGDSEVQTSSTLMLELSGSRTVQQVVSKFLAPSPRNCGLDECKGFVRSEILINTSQWLIVENLNYPYERGQDNKIDGNVCIDVLGKKYSLYMVVSKRNGYVVADWRSNGGPLPSSARCFMNELNKSSSEAYKEIVGMVEIYQDFKKDVQRAKLKADQIQAALSTFDVEQDREELQVQARIVNENDHDRAVGSLNDEQKVLFDMIMEGRMRVGELRHIMYRKFRGHGKCVLPRVTEVDQFNDLVIGLMGTDVISLLATENVTTSSVSTKACPWQRKEYSILHSNLPIIGSIYENLGMQSTAGGLRAELKFALNCRVILRRTIDRVKGLVNGLTGVLEDINVASGQVQKLGVRFDRLPDELIWVTRVTVMYTDNRLRMRSRTQFPLEPAAAVTIHMAQGLTLDNVIMKTSSIFANSQWYVGASRVKTMAGLHLIDFNVTKVQVDQGALTEYERLCSSTLE</sequence>
<dbReference type="CTD" id="9814114"/>
<dbReference type="RefSeq" id="XP_053586268.1">
    <property type="nucleotide sequence ID" value="XM_053726691.1"/>
</dbReference>
<accession>A0A6A5GZ05</accession>
<organism evidence="1 2">
    <name type="scientific">Caenorhabditis remanei</name>
    <name type="common">Caenorhabditis vulgaris</name>
    <dbReference type="NCBI Taxonomy" id="31234"/>
    <lineage>
        <taxon>Eukaryota</taxon>
        <taxon>Metazoa</taxon>
        <taxon>Ecdysozoa</taxon>
        <taxon>Nematoda</taxon>
        <taxon>Chromadorea</taxon>
        <taxon>Rhabditida</taxon>
        <taxon>Rhabditina</taxon>
        <taxon>Rhabditomorpha</taxon>
        <taxon>Rhabditoidea</taxon>
        <taxon>Rhabditidae</taxon>
        <taxon>Peloderinae</taxon>
        <taxon>Caenorhabditis</taxon>
    </lineage>
</organism>
<dbReference type="Gene3D" id="3.40.50.300">
    <property type="entry name" value="P-loop containing nucleotide triphosphate hydrolases"/>
    <property type="match status" value="1"/>
</dbReference>